<dbReference type="InParanoid" id="A0A0V1BAG4"/>
<dbReference type="EMBL" id="JYDH01000075">
    <property type="protein sequence ID" value="KRY33889.1"/>
    <property type="molecule type" value="Genomic_DNA"/>
</dbReference>
<dbReference type="AlphaFoldDB" id="A0A0V1BAG4"/>
<keyword evidence="2" id="KW-1185">Reference proteome</keyword>
<name>A0A0V1BAG4_TRISP</name>
<sequence length="219" mass="25025">MIQVFLLNLVFANCGTYNLFRYTVRLNSSKGSSGENLANALNLSAVSIMVLNMIKQFRLFCVYHECETHVHVCAWRRVTKAQLRLYLEMKSVQRPAKMTSRVLIVMLCYQHCQFQRLQRTAVIEQINPKSAITDPNKNGYALRHQRGKDSSRISILQITEIAISVIITTSHVALCVRWSQFRAEEPDINPHLVRPIIGHGCSDSNADGKQRQHQCRGKN</sequence>
<organism evidence="1 2">
    <name type="scientific">Trichinella spiralis</name>
    <name type="common">Trichina worm</name>
    <dbReference type="NCBI Taxonomy" id="6334"/>
    <lineage>
        <taxon>Eukaryota</taxon>
        <taxon>Metazoa</taxon>
        <taxon>Ecdysozoa</taxon>
        <taxon>Nematoda</taxon>
        <taxon>Enoplea</taxon>
        <taxon>Dorylaimia</taxon>
        <taxon>Trichinellida</taxon>
        <taxon>Trichinellidae</taxon>
        <taxon>Trichinella</taxon>
    </lineage>
</organism>
<dbReference type="Proteomes" id="UP000054776">
    <property type="component" value="Unassembled WGS sequence"/>
</dbReference>
<protein>
    <submittedName>
        <fullName evidence="1">Uncharacterized protein</fullName>
    </submittedName>
</protein>
<comment type="caution">
    <text evidence="1">The sequence shown here is derived from an EMBL/GenBank/DDBJ whole genome shotgun (WGS) entry which is preliminary data.</text>
</comment>
<gene>
    <name evidence="1" type="ORF">T01_7117</name>
</gene>
<evidence type="ECO:0000313" key="2">
    <source>
        <dbReference type="Proteomes" id="UP000054776"/>
    </source>
</evidence>
<dbReference type="OrthoDB" id="10506531at2759"/>
<reference evidence="1 2" key="1">
    <citation type="submission" date="2015-01" db="EMBL/GenBank/DDBJ databases">
        <title>Evolution of Trichinella species and genotypes.</title>
        <authorList>
            <person name="Korhonen P.K."/>
            <person name="Edoardo P."/>
            <person name="Giuseppe L.R."/>
            <person name="Gasser R.B."/>
        </authorList>
    </citation>
    <scope>NUCLEOTIDE SEQUENCE [LARGE SCALE GENOMIC DNA]</scope>
    <source>
        <strain evidence="1">ISS3</strain>
    </source>
</reference>
<accession>A0A0V1BAG4</accession>
<evidence type="ECO:0000313" key="1">
    <source>
        <dbReference type="EMBL" id="KRY33889.1"/>
    </source>
</evidence>
<proteinExistence type="predicted"/>